<dbReference type="Proteomes" id="UP000274843">
    <property type="component" value="Unassembled WGS sequence"/>
</dbReference>
<dbReference type="GeneID" id="301849256"/>
<feature type="domain" description="DUF6966" evidence="1">
    <location>
        <begin position="22"/>
        <end position="73"/>
    </location>
</feature>
<dbReference type="Pfam" id="PF22294">
    <property type="entry name" value="DUF6966"/>
    <property type="match status" value="1"/>
</dbReference>
<evidence type="ECO:0000313" key="2">
    <source>
        <dbReference type="EMBL" id="ROS41401.1"/>
    </source>
</evidence>
<comment type="caution">
    <text evidence="2">The sequence shown here is derived from an EMBL/GenBank/DDBJ whole genome shotgun (WGS) entry which is preliminary data.</text>
</comment>
<evidence type="ECO:0000313" key="3">
    <source>
        <dbReference type="Proteomes" id="UP000274843"/>
    </source>
</evidence>
<keyword evidence="3" id="KW-1185">Reference proteome</keyword>
<organism evidence="2 3">
    <name type="scientific">Amycolatopsis thermoflava</name>
    <dbReference type="NCBI Taxonomy" id="84480"/>
    <lineage>
        <taxon>Bacteria</taxon>
        <taxon>Bacillati</taxon>
        <taxon>Actinomycetota</taxon>
        <taxon>Actinomycetes</taxon>
        <taxon>Pseudonocardiales</taxon>
        <taxon>Pseudonocardiaceae</taxon>
        <taxon>Amycolatopsis</taxon>
        <taxon>Amycolatopsis methanolica group</taxon>
    </lineage>
</organism>
<protein>
    <recommendedName>
        <fullName evidence="1">DUF6966 domain-containing protein</fullName>
    </recommendedName>
</protein>
<name>A0A3N2GXJ0_9PSEU</name>
<sequence>MTSDPVRNLAADLDALIALLERVDEQHWAGWFRAARAEIMNRDAHGLTRILRAYGGMGSFNDLLIHPQNGHTVRSAEAGQASEQLDALRVRIRDAAELLRKQSQ</sequence>
<evidence type="ECO:0000259" key="1">
    <source>
        <dbReference type="Pfam" id="PF22294"/>
    </source>
</evidence>
<dbReference type="AlphaFoldDB" id="A0A3N2GXJ0"/>
<accession>A0A3N2GXJ0</accession>
<dbReference type="InterPro" id="IPR054239">
    <property type="entry name" value="DUF6966"/>
</dbReference>
<gene>
    <name evidence="2" type="ORF">EDD35_3758</name>
</gene>
<dbReference type="EMBL" id="RKHY01000001">
    <property type="protein sequence ID" value="ROS41401.1"/>
    <property type="molecule type" value="Genomic_DNA"/>
</dbReference>
<reference evidence="2 3" key="1">
    <citation type="submission" date="2018-11" db="EMBL/GenBank/DDBJ databases">
        <title>Sequencing the genomes of 1000 actinobacteria strains.</title>
        <authorList>
            <person name="Klenk H.-P."/>
        </authorList>
    </citation>
    <scope>NUCLEOTIDE SEQUENCE [LARGE SCALE GENOMIC DNA]</scope>
    <source>
        <strain evidence="2 3">DSM 44348</strain>
    </source>
</reference>
<dbReference type="RefSeq" id="WP_148085716.1">
    <property type="nucleotide sequence ID" value="NZ_RKHY01000001.1"/>
</dbReference>
<proteinExistence type="predicted"/>